<sequence length="347" mass="38697">MIIRVGIIGCGSIAKFRHAPEYHENPNVEIAGFFDYNRERAEALAEIYGGKVYSDYLELIEDETIDAISDCSTNETHHIVTSAALKNNKSVLCEKPIAITVEKAEIILEAEKTSKGILMIGHNQRLTSAHKQAKAILQSGELGKIITFSTTFGHKGPEYWGADKSKDTWFFNKSRSVLGVAADLGIHKVDLLRFLLEDEIIEVSAMAESLNKRDSNDALIDVPDNMVCLFKTQKGNIGTATFSWSFYGDEDNSTKIYCEKGTMMIYDDPDYQIIINKMGQERICYQLEEIQSNDNQTSTGIINEFIDAIIHNRQPIVTGEDGRMALKIIEASILAAETKKTVKVVLS</sequence>
<dbReference type="GO" id="GO:0000166">
    <property type="term" value="F:nucleotide binding"/>
    <property type="evidence" value="ECO:0007669"/>
    <property type="project" value="InterPro"/>
</dbReference>
<feature type="domain" description="Gfo/Idh/MocA-like oxidoreductase N-terminal" evidence="1">
    <location>
        <begin position="3"/>
        <end position="122"/>
    </location>
</feature>
<dbReference type="Proteomes" id="UP000199568">
    <property type="component" value="Unassembled WGS sequence"/>
</dbReference>
<name>A0A1I0CE90_9FIRM</name>
<keyword evidence="4" id="KW-1185">Reference proteome</keyword>
<gene>
    <name evidence="3" type="ORF">SAMN05660297_01594</name>
</gene>
<evidence type="ECO:0000313" key="3">
    <source>
        <dbReference type="EMBL" id="SET17241.1"/>
    </source>
</evidence>
<accession>A0A1I0CE90</accession>
<dbReference type="SUPFAM" id="SSF51735">
    <property type="entry name" value="NAD(P)-binding Rossmann-fold domains"/>
    <property type="match status" value="1"/>
</dbReference>
<evidence type="ECO:0000259" key="2">
    <source>
        <dbReference type="Pfam" id="PF22725"/>
    </source>
</evidence>
<dbReference type="PANTHER" id="PTHR43377">
    <property type="entry name" value="BILIVERDIN REDUCTASE A"/>
    <property type="match status" value="1"/>
</dbReference>
<protein>
    <submittedName>
        <fullName evidence="3">Predicted dehydrogenase</fullName>
    </submittedName>
</protein>
<dbReference type="PANTHER" id="PTHR43377:SF1">
    <property type="entry name" value="BILIVERDIN REDUCTASE A"/>
    <property type="match status" value="1"/>
</dbReference>
<evidence type="ECO:0000259" key="1">
    <source>
        <dbReference type="Pfam" id="PF01408"/>
    </source>
</evidence>
<feature type="domain" description="GFO/IDH/MocA-like oxidoreductase" evidence="2">
    <location>
        <begin position="131"/>
        <end position="263"/>
    </location>
</feature>
<dbReference type="AlphaFoldDB" id="A0A1I0CE90"/>
<dbReference type="RefSeq" id="WP_090441919.1">
    <property type="nucleotide sequence ID" value="NZ_FOHU01000005.1"/>
</dbReference>
<organism evidence="3 4">
    <name type="scientific">Natronincola peptidivorans</name>
    <dbReference type="NCBI Taxonomy" id="426128"/>
    <lineage>
        <taxon>Bacteria</taxon>
        <taxon>Bacillati</taxon>
        <taxon>Bacillota</taxon>
        <taxon>Clostridia</taxon>
        <taxon>Peptostreptococcales</taxon>
        <taxon>Natronincolaceae</taxon>
        <taxon>Natronincola</taxon>
    </lineage>
</organism>
<dbReference type="SUPFAM" id="SSF55347">
    <property type="entry name" value="Glyceraldehyde-3-phosphate dehydrogenase-like, C-terminal domain"/>
    <property type="match status" value="1"/>
</dbReference>
<dbReference type="InterPro" id="IPR051450">
    <property type="entry name" value="Gfo/Idh/MocA_Oxidoreductases"/>
</dbReference>
<dbReference type="Gene3D" id="3.30.360.10">
    <property type="entry name" value="Dihydrodipicolinate Reductase, domain 2"/>
    <property type="match status" value="1"/>
</dbReference>
<dbReference type="Pfam" id="PF01408">
    <property type="entry name" value="GFO_IDH_MocA"/>
    <property type="match status" value="1"/>
</dbReference>
<dbReference type="EMBL" id="FOHU01000005">
    <property type="protein sequence ID" value="SET17241.1"/>
    <property type="molecule type" value="Genomic_DNA"/>
</dbReference>
<dbReference type="Pfam" id="PF22725">
    <property type="entry name" value="GFO_IDH_MocA_C3"/>
    <property type="match status" value="1"/>
</dbReference>
<dbReference type="STRING" id="426128.SAMN05660297_01594"/>
<dbReference type="InterPro" id="IPR036291">
    <property type="entry name" value="NAD(P)-bd_dom_sf"/>
</dbReference>
<dbReference type="Gene3D" id="3.40.50.720">
    <property type="entry name" value="NAD(P)-binding Rossmann-like Domain"/>
    <property type="match status" value="1"/>
</dbReference>
<dbReference type="InterPro" id="IPR000683">
    <property type="entry name" value="Gfo/Idh/MocA-like_OxRdtase_N"/>
</dbReference>
<proteinExistence type="predicted"/>
<reference evidence="3 4" key="1">
    <citation type="submission" date="2016-10" db="EMBL/GenBank/DDBJ databases">
        <authorList>
            <person name="de Groot N.N."/>
        </authorList>
    </citation>
    <scope>NUCLEOTIDE SEQUENCE [LARGE SCALE GENOMIC DNA]</scope>
    <source>
        <strain evidence="3 4">DSM 18979</strain>
    </source>
</reference>
<dbReference type="OrthoDB" id="9815825at2"/>
<evidence type="ECO:0000313" key="4">
    <source>
        <dbReference type="Proteomes" id="UP000199568"/>
    </source>
</evidence>
<dbReference type="InterPro" id="IPR055170">
    <property type="entry name" value="GFO_IDH_MocA-like_dom"/>
</dbReference>